<feature type="domain" description="Ubiquitin-like" evidence="2">
    <location>
        <begin position="2"/>
        <end position="69"/>
    </location>
</feature>
<dbReference type="PROSITE" id="PS51035">
    <property type="entry name" value="BAG"/>
    <property type="match status" value="1"/>
</dbReference>
<dbReference type="InterPro" id="IPR029071">
    <property type="entry name" value="Ubiquitin-like_domsf"/>
</dbReference>
<reference evidence="4 5" key="1">
    <citation type="journal article" date="2015" name="Genome Biol. Evol.">
        <title>Phylogenomic analyses indicate that early fungi evolved digesting cell walls of algal ancestors of land plants.</title>
        <authorList>
            <person name="Chang Y."/>
            <person name="Wang S."/>
            <person name="Sekimoto S."/>
            <person name="Aerts A.L."/>
            <person name="Choi C."/>
            <person name="Clum A."/>
            <person name="LaButti K.M."/>
            <person name="Lindquist E.A."/>
            <person name="Yee Ngan C."/>
            <person name="Ohm R.A."/>
            <person name="Salamov A.A."/>
            <person name="Grigoriev I.V."/>
            <person name="Spatafora J.W."/>
            <person name="Berbee M.L."/>
        </authorList>
    </citation>
    <scope>NUCLEOTIDE SEQUENCE [LARGE SCALE GENOMIC DNA]</scope>
    <source>
        <strain evidence="4 5">JEL478</strain>
    </source>
</reference>
<evidence type="ECO:0000313" key="5">
    <source>
        <dbReference type="Proteomes" id="UP000070544"/>
    </source>
</evidence>
<dbReference type="InterPro" id="IPR000626">
    <property type="entry name" value="Ubiquitin-like_dom"/>
</dbReference>
<dbReference type="Proteomes" id="UP000070544">
    <property type="component" value="Unassembled WGS sequence"/>
</dbReference>
<evidence type="ECO:0000259" key="2">
    <source>
        <dbReference type="PROSITE" id="PS50053"/>
    </source>
</evidence>
<dbReference type="AlphaFoldDB" id="A0A138ZXU6"/>
<dbReference type="Gene3D" id="3.10.20.90">
    <property type="entry name" value="Phosphatidylinositol 3-kinase Catalytic Subunit, Chain A, domain 1"/>
    <property type="match status" value="1"/>
</dbReference>
<gene>
    <name evidence="4" type="ORF">M427DRAFT_491174</name>
</gene>
<feature type="region of interest" description="Disordered" evidence="1">
    <location>
        <begin position="70"/>
        <end position="112"/>
    </location>
</feature>
<dbReference type="SUPFAM" id="SSF54236">
    <property type="entry name" value="Ubiquitin-like"/>
    <property type="match status" value="1"/>
</dbReference>
<feature type="compositionally biased region" description="Pro residues" evidence="1">
    <location>
        <begin position="145"/>
        <end position="156"/>
    </location>
</feature>
<dbReference type="InterPro" id="IPR036533">
    <property type="entry name" value="BAG_dom_sf"/>
</dbReference>
<evidence type="ECO:0000259" key="3">
    <source>
        <dbReference type="PROSITE" id="PS51035"/>
    </source>
</evidence>
<dbReference type="Pfam" id="PF02179">
    <property type="entry name" value="BAG"/>
    <property type="match status" value="1"/>
</dbReference>
<dbReference type="CDD" id="cd17039">
    <property type="entry name" value="Ubl_ubiquitin_like"/>
    <property type="match status" value="1"/>
</dbReference>
<evidence type="ECO:0000256" key="1">
    <source>
        <dbReference type="SAM" id="MobiDB-lite"/>
    </source>
</evidence>
<evidence type="ECO:0008006" key="6">
    <source>
        <dbReference type="Google" id="ProtNLM"/>
    </source>
</evidence>
<evidence type="ECO:0000313" key="4">
    <source>
        <dbReference type="EMBL" id="KXS09289.1"/>
    </source>
</evidence>
<protein>
    <recommendedName>
        <fullName evidence="6">BAG domain-containing protein</fullName>
    </recommendedName>
</protein>
<dbReference type="Gene3D" id="1.20.58.120">
    <property type="entry name" value="BAG domain"/>
    <property type="match status" value="1"/>
</dbReference>
<feature type="domain" description="BAG" evidence="3">
    <location>
        <begin position="163"/>
        <end position="212"/>
    </location>
</feature>
<dbReference type="SUPFAM" id="SSF63491">
    <property type="entry name" value="BAG domain"/>
    <property type="match status" value="1"/>
</dbReference>
<dbReference type="OrthoDB" id="417450at2759"/>
<dbReference type="Pfam" id="PF00240">
    <property type="entry name" value="ubiquitin"/>
    <property type="match status" value="1"/>
</dbReference>
<dbReference type="GO" id="GO:0051087">
    <property type="term" value="F:protein-folding chaperone binding"/>
    <property type="evidence" value="ECO:0007669"/>
    <property type="project" value="InterPro"/>
</dbReference>
<feature type="compositionally biased region" description="Pro residues" evidence="1">
    <location>
        <begin position="72"/>
        <end position="83"/>
    </location>
</feature>
<name>A0A138ZXU6_GONPJ</name>
<accession>A0A138ZXU6</accession>
<dbReference type="EMBL" id="KQ965871">
    <property type="protein sequence ID" value="KXS09289.1"/>
    <property type="molecule type" value="Genomic_DNA"/>
</dbReference>
<dbReference type="PROSITE" id="PS50053">
    <property type="entry name" value="UBIQUITIN_2"/>
    <property type="match status" value="1"/>
</dbReference>
<dbReference type="STRING" id="1344416.A0A138ZXU6"/>
<sequence length="223" mass="24423">MLSITLKYNNGQYPITIPRDATLADLKEEAENTLGFKPARVLYSGVAMKDDNCTLAKYGIRSKASLLVLPPASAPEPPRPTPQRPERQSFASPRPSPVPRNGASPVADEGLSPEEAATVGWLGDIVEGATKAVEPLLTTIRSNPPCDPSNPPPNPSRHPVTTTHLRLQETVMQALFKIDGREIKDGWEKARERRRDAVRTLQATLKTADDLYERVMGIKPSLV</sequence>
<organism evidence="4 5">
    <name type="scientific">Gonapodya prolifera (strain JEL478)</name>
    <name type="common">Monoblepharis prolifera</name>
    <dbReference type="NCBI Taxonomy" id="1344416"/>
    <lineage>
        <taxon>Eukaryota</taxon>
        <taxon>Fungi</taxon>
        <taxon>Fungi incertae sedis</taxon>
        <taxon>Chytridiomycota</taxon>
        <taxon>Chytridiomycota incertae sedis</taxon>
        <taxon>Monoblepharidomycetes</taxon>
        <taxon>Monoblepharidales</taxon>
        <taxon>Gonapodyaceae</taxon>
        <taxon>Gonapodya</taxon>
    </lineage>
</organism>
<keyword evidence="5" id="KW-1185">Reference proteome</keyword>
<feature type="region of interest" description="Disordered" evidence="1">
    <location>
        <begin position="139"/>
        <end position="160"/>
    </location>
</feature>
<dbReference type="InterPro" id="IPR003103">
    <property type="entry name" value="BAG_domain"/>
</dbReference>
<proteinExistence type="predicted"/>